<feature type="chain" id="PRO_5022682248" evidence="1">
    <location>
        <begin position="25"/>
        <end position="89"/>
    </location>
</feature>
<organism evidence="2 3">
    <name type="scientific">Gossypium australe</name>
    <dbReference type="NCBI Taxonomy" id="47621"/>
    <lineage>
        <taxon>Eukaryota</taxon>
        <taxon>Viridiplantae</taxon>
        <taxon>Streptophyta</taxon>
        <taxon>Embryophyta</taxon>
        <taxon>Tracheophyta</taxon>
        <taxon>Spermatophyta</taxon>
        <taxon>Magnoliopsida</taxon>
        <taxon>eudicotyledons</taxon>
        <taxon>Gunneridae</taxon>
        <taxon>Pentapetalae</taxon>
        <taxon>rosids</taxon>
        <taxon>malvids</taxon>
        <taxon>Malvales</taxon>
        <taxon>Malvaceae</taxon>
        <taxon>Malvoideae</taxon>
        <taxon>Gossypium</taxon>
    </lineage>
</organism>
<dbReference type="Proteomes" id="UP000325315">
    <property type="component" value="Unassembled WGS sequence"/>
</dbReference>
<dbReference type="EMBL" id="SMMG02000001">
    <property type="protein sequence ID" value="KAA3487002.1"/>
    <property type="molecule type" value="Genomic_DNA"/>
</dbReference>
<dbReference type="AlphaFoldDB" id="A0A5B6X1P3"/>
<gene>
    <name evidence="2" type="ORF">EPI10_030859</name>
</gene>
<keyword evidence="3" id="KW-1185">Reference proteome</keyword>
<dbReference type="GO" id="GO:0016301">
    <property type="term" value="F:kinase activity"/>
    <property type="evidence" value="ECO:0007669"/>
    <property type="project" value="UniProtKB-KW"/>
</dbReference>
<comment type="caution">
    <text evidence="2">The sequence shown here is derived from an EMBL/GenBank/DDBJ whole genome shotgun (WGS) entry which is preliminary data.</text>
</comment>
<protein>
    <submittedName>
        <fullName evidence="2">Protein kinase byr2</fullName>
    </submittedName>
</protein>
<feature type="signal peptide" evidence="1">
    <location>
        <begin position="1"/>
        <end position="24"/>
    </location>
</feature>
<sequence>MDGKRGYLLLLVTLISMLNGGGGARECKGERNILLAALIDVNYAIKVIQGCGRQVPRHLKCGSLNVKRVVDHRVQMVYVKISLMEGQDI</sequence>
<keyword evidence="1" id="KW-0732">Signal</keyword>
<keyword evidence="2" id="KW-0808">Transferase</keyword>
<keyword evidence="2" id="KW-0418">Kinase</keyword>
<evidence type="ECO:0000313" key="3">
    <source>
        <dbReference type="Proteomes" id="UP000325315"/>
    </source>
</evidence>
<name>A0A5B6X1P3_9ROSI</name>
<evidence type="ECO:0000313" key="2">
    <source>
        <dbReference type="EMBL" id="KAA3487002.1"/>
    </source>
</evidence>
<evidence type="ECO:0000256" key="1">
    <source>
        <dbReference type="SAM" id="SignalP"/>
    </source>
</evidence>
<accession>A0A5B6X1P3</accession>
<proteinExistence type="predicted"/>
<reference evidence="3" key="1">
    <citation type="journal article" date="2019" name="Plant Biotechnol. J.">
        <title>Genome sequencing of the Australian wild diploid species Gossypium australe highlights disease resistance and delayed gland morphogenesis.</title>
        <authorList>
            <person name="Cai Y."/>
            <person name="Cai X."/>
            <person name="Wang Q."/>
            <person name="Wang P."/>
            <person name="Zhang Y."/>
            <person name="Cai C."/>
            <person name="Xu Y."/>
            <person name="Wang K."/>
            <person name="Zhou Z."/>
            <person name="Wang C."/>
            <person name="Geng S."/>
            <person name="Li B."/>
            <person name="Dong Q."/>
            <person name="Hou Y."/>
            <person name="Wang H."/>
            <person name="Ai P."/>
            <person name="Liu Z."/>
            <person name="Yi F."/>
            <person name="Sun M."/>
            <person name="An G."/>
            <person name="Cheng J."/>
            <person name="Zhang Y."/>
            <person name="Shi Q."/>
            <person name="Xie Y."/>
            <person name="Shi X."/>
            <person name="Chang Y."/>
            <person name="Huang F."/>
            <person name="Chen Y."/>
            <person name="Hong S."/>
            <person name="Mi L."/>
            <person name="Sun Q."/>
            <person name="Zhang L."/>
            <person name="Zhou B."/>
            <person name="Peng R."/>
            <person name="Zhang X."/>
            <person name="Liu F."/>
        </authorList>
    </citation>
    <scope>NUCLEOTIDE SEQUENCE [LARGE SCALE GENOMIC DNA]</scope>
    <source>
        <strain evidence="3">cv. PA1801</strain>
    </source>
</reference>